<evidence type="ECO:0000259" key="1">
    <source>
        <dbReference type="Pfam" id="PF13001"/>
    </source>
</evidence>
<proteinExistence type="predicted"/>
<dbReference type="Pfam" id="PF13001">
    <property type="entry name" value="ECM29_N"/>
    <property type="match status" value="1"/>
</dbReference>
<dbReference type="EMBL" id="RDQH01000340">
    <property type="protein sequence ID" value="RXH77730.1"/>
    <property type="molecule type" value="Genomic_DNA"/>
</dbReference>
<gene>
    <name evidence="2" type="ORF">DVH24_039701</name>
</gene>
<keyword evidence="3" id="KW-1185">Reference proteome</keyword>
<protein>
    <recommendedName>
        <fullName evidence="1">Proteasome component Ecm29 N-terminal domain-containing protein</fullName>
    </recommendedName>
</protein>
<sequence>MAEAPSASDTKSDEEKVEMMDQLLTRLALCDDSNLQRLLSKLLPFTISSRSSQSSAVPNKVLEILSFSSKYTATEKEKEGITGFKKVSLNFTGHPSTLKKSWF</sequence>
<dbReference type="GO" id="GO:0043248">
    <property type="term" value="P:proteasome assembly"/>
    <property type="evidence" value="ECO:0007669"/>
    <property type="project" value="InterPro"/>
</dbReference>
<evidence type="ECO:0000313" key="3">
    <source>
        <dbReference type="Proteomes" id="UP000290289"/>
    </source>
</evidence>
<organism evidence="2 3">
    <name type="scientific">Malus domestica</name>
    <name type="common">Apple</name>
    <name type="synonym">Pyrus malus</name>
    <dbReference type="NCBI Taxonomy" id="3750"/>
    <lineage>
        <taxon>Eukaryota</taxon>
        <taxon>Viridiplantae</taxon>
        <taxon>Streptophyta</taxon>
        <taxon>Embryophyta</taxon>
        <taxon>Tracheophyta</taxon>
        <taxon>Spermatophyta</taxon>
        <taxon>Magnoliopsida</taxon>
        <taxon>eudicotyledons</taxon>
        <taxon>Gunneridae</taxon>
        <taxon>Pentapetalae</taxon>
        <taxon>rosids</taxon>
        <taxon>fabids</taxon>
        <taxon>Rosales</taxon>
        <taxon>Rosaceae</taxon>
        <taxon>Amygdaloideae</taxon>
        <taxon>Maleae</taxon>
        <taxon>Malus</taxon>
    </lineage>
</organism>
<evidence type="ECO:0000313" key="2">
    <source>
        <dbReference type="EMBL" id="RXH77730.1"/>
    </source>
</evidence>
<dbReference type="InterPro" id="IPR024372">
    <property type="entry name" value="Ecm29_N"/>
</dbReference>
<name>A0A498I3G6_MALDO</name>
<comment type="caution">
    <text evidence="2">The sequence shown here is derived from an EMBL/GenBank/DDBJ whole genome shotgun (WGS) entry which is preliminary data.</text>
</comment>
<dbReference type="STRING" id="3750.A0A498I3G6"/>
<reference evidence="2 3" key="1">
    <citation type="submission" date="2018-10" db="EMBL/GenBank/DDBJ databases">
        <title>A high-quality apple genome assembly.</title>
        <authorList>
            <person name="Hu J."/>
        </authorList>
    </citation>
    <scope>NUCLEOTIDE SEQUENCE [LARGE SCALE GENOMIC DNA]</scope>
    <source>
        <strain evidence="3">cv. HFTH1</strain>
        <tissue evidence="2">Young leaf</tissue>
    </source>
</reference>
<accession>A0A498I3G6</accession>
<dbReference type="AlphaFoldDB" id="A0A498I3G6"/>
<feature type="domain" description="Proteasome component Ecm29 N-terminal" evidence="1">
    <location>
        <begin position="21"/>
        <end position="67"/>
    </location>
</feature>
<dbReference type="Proteomes" id="UP000290289">
    <property type="component" value="Chromosome 14"/>
</dbReference>
<dbReference type="GO" id="GO:0060090">
    <property type="term" value="F:molecular adaptor activity"/>
    <property type="evidence" value="ECO:0007669"/>
    <property type="project" value="InterPro"/>
</dbReference>